<organism evidence="2 3">
    <name type="scientific">Epilithonimonas arachidiradicis</name>
    <dbReference type="NCBI Taxonomy" id="1617282"/>
    <lineage>
        <taxon>Bacteria</taxon>
        <taxon>Pseudomonadati</taxon>
        <taxon>Bacteroidota</taxon>
        <taxon>Flavobacteriia</taxon>
        <taxon>Flavobacteriales</taxon>
        <taxon>Weeksellaceae</taxon>
        <taxon>Chryseobacterium group</taxon>
        <taxon>Epilithonimonas</taxon>
    </lineage>
</organism>
<keyword evidence="1" id="KW-1133">Transmembrane helix</keyword>
<feature type="transmembrane region" description="Helical" evidence="1">
    <location>
        <begin position="100"/>
        <end position="119"/>
    </location>
</feature>
<gene>
    <name evidence="2" type="ORF">GCM10007332_13710</name>
</gene>
<sequence length="157" mass="19050">MQKKGEAYSEMEFSILGILFFYFVRVIVFIPFLFYYSKNKLRDKNFDWMFVGLLWMSILSQVMVGFDRVSNYIYLPFIIFVTHVIYNKKEWVNTFFGKKAIISSLYLFIFSIIGVKLLVANIDNKYYYYSVYFPYESVLDKKETKARERFIREMWAN</sequence>
<comment type="caution">
    <text evidence="2">The sequence shown here is derived from an EMBL/GenBank/DDBJ whole genome shotgun (WGS) entry which is preliminary data.</text>
</comment>
<feature type="transmembrane region" description="Helical" evidence="1">
    <location>
        <begin position="72"/>
        <end position="88"/>
    </location>
</feature>
<keyword evidence="1" id="KW-0812">Transmembrane</keyword>
<keyword evidence="1" id="KW-0472">Membrane</keyword>
<dbReference type="EMBL" id="BMCW01000002">
    <property type="protein sequence ID" value="GGG53304.1"/>
    <property type="molecule type" value="Genomic_DNA"/>
</dbReference>
<name>A0ABQ1X1Z5_9FLAO</name>
<feature type="transmembrane region" description="Helical" evidence="1">
    <location>
        <begin position="13"/>
        <end position="36"/>
    </location>
</feature>
<evidence type="ECO:0000256" key="1">
    <source>
        <dbReference type="SAM" id="Phobius"/>
    </source>
</evidence>
<feature type="transmembrane region" description="Helical" evidence="1">
    <location>
        <begin position="48"/>
        <end position="66"/>
    </location>
</feature>
<proteinExistence type="predicted"/>
<evidence type="ECO:0000313" key="2">
    <source>
        <dbReference type="EMBL" id="GGG53304.1"/>
    </source>
</evidence>
<reference evidence="3" key="1">
    <citation type="journal article" date="2019" name="Int. J. Syst. Evol. Microbiol.">
        <title>The Global Catalogue of Microorganisms (GCM) 10K type strain sequencing project: providing services to taxonomists for standard genome sequencing and annotation.</title>
        <authorList>
            <consortium name="The Broad Institute Genomics Platform"/>
            <consortium name="The Broad Institute Genome Sequencing Center for Infectious Disease"/>
            <person name="Wu L."/>
            <person name="Ma J."/>
        </authorList>
    </citation>
    <scope>NUCLEOTIDE SEQUENCE [LARGE SCALE GENOMIC DNA]</scope>
    <source>
        <strain evidence="3">CCM 8490</strain>
    </source>
</reference>
<evidence type="ECO:0000313" key="3">
    <source>
        <dbReference type="Proteomes" id="UP000658202"/>
    </source>
</evidence>
<accession>A0ABQ1X1Z5</accession>
<protein>
    <submittedName>
        <fullName evidence="2">Uncharacterized protein</fullName>
    </submittedName>
</protein>
<dbReference type="Proteomes" id="UP000658202">
    <property type="component" value="Unassembled WGS sequence"/>
</dbReference>
<keyword evidence="3" id="KW-1185">Reference proteome</keyword>